<dbReference type="InterPro" id="IPR001849">
    <property type="entry name" value="PH_domain"/>
</dbReference>
<evidence type="ECO:0000313" key="8">
    <source>
        <dbReference type="Proteomes" id="UP000694380"/>
    </source>
</evidence>
<proteinExistence type="predicted"/>
<dbReference type="PANTHER" id="PTHR14338:SF9">
    <property type="entry name" value="ACTIN FILAMENT-ASSOCIATED PROTEIN 1-LIKE 2"/>
    <property type="match status" value="1"/>
</dbReference>
<feature type="region of interest" description="Disordered" evidence="5">
    <location>
        <begin position="124"/>
        <end position="159"/>
    </location>
</feature>
<keyword evidence="4" id="KW-0175">Coiled coil</keyword>
<dbReference type="GO" id="GO:0017124">
    <property type="term" value="F:SH3 domain binding"/>
    <property type="evidence" value="ECO:0007669"/>
    <property type="project" value="TreeGrafter"/>
</dbReference>
<evidence type="ECO:0000259" key="6">
    <source>
        <dbReference type="PROSITE" id="PS50003"/>
    </source>
</evidence>
<comment type="subcellular location">
    <subcellularLocation>
        <location evidence="1">Cytoplasm</location>
    </subcellularLocation>
</comment>
<dbReference type="SUPFAM" id="SSF50729">
    <property type="entry name" value="PH domain-like"/>
    <property type="match status" value="2"/>
</dbReference>
<feature type="domain" description="PH" evidence="6">
    <location>
        <begin position="336"/>
        <end position="430"/>
    </location>
</feature>
<evidence type="ECO:0000256" key="3">
    <source>
        <dbReference type="ARBA" id="ARBA00022737"/>
    </source>
</evidence>
<feature type="region of interest" description="Disordered" evidence="5">
    <location>
        <begin position="510"/>
        <end position="540"/>
    </location>
</feature>
<dbReference type="InterPro" id="IPR011993">
    <property type="entry name" value="PH-like_dom_sf"/>
</dbReference>
<dbReference type="OMA" id="KHCYRIT"/>
<dbReference type="Ensembl" id="ENSCPBT00000001436.1">
    <property type="protein sequence ID" value="ENSCPBP00000001157.1"/>
    <property type="gene ID" value="ENSCPBG00000000930.1"/>
</dbReference>
<dbReference type="GeneID" id="101935978"/>
<name>A0A8C3F2H4_CHRPI</name>
<evidence type="ECO:0000256" key="2">
    <source>
        <dbReference type="ARBA" id="ARBA00022490"/>
    </source>
</evidence>
<evidence type="ECO:0000256" key="5">
    <source>
        <dbReference type="SAM" id="MobiDB-lite"/>
    </source>
</evidence>
<feature type="compositionally biased region" description="Polar residues" evidence="5">
    <location>
        <begin position="295"/>
        <end position="315"/>
    </location>
</feature>
<feature type="compositionally biased region" description="Low complexity" evidence="5">
    <location>
        <begin position="281"/>
        <end position="294"/>
    </location>
</feature>
<reference evidence="7" key="1">
    <citation type="submission" date="2025-08" db="UniProtKB">
        <authorList>
            <consortium name="Ensembl"/>
        </authorList>
    </citation>
    <scope>IDENTIFICATION</scope>
</reference>
<dbReference type="Gene3D" id="2.30.29.30">
    <property type="entry name" value="Pleckstrin-homology domain (PH domain)/Phosphotyrosine-binding domain (PTB)"/>
    <property type="match status" value="2"/>
</dbReference>
<dbReference type="SMART" id="SM00233">
    <property type="entry name" value="PH"/>
    <property type="match status" value="2"/>
</dbReference>
<dbReference type="InterPro" id="IPR030113">
    <property type="entry name" value="AFAP"/>
</dbReference>
<dbReference type="Pfam" id="PF00169">
    <property type="entry name" value="PH"/>
    <property type="match status" value="2"/>
</dbReference>
<dbReference type="PANTHER" id="PTHR14338">
    <property type="entry name" value="ACTIN FILAMENT-ASSOCIATED PROTEIN 1 FAMILY MEMBER"/>
    <property type="match status" value="1"/>
</dbReference>
<organism evidence="7 8">
    <name type="scientific">Chrysemys picta bellii</name>
    <name type="common">Western painted turtle</name>
    <name type="synonym">Emys bellii</name>
    <dbReference type="NCBI Taxonomy" id="8478"/>
    <lineage>
        <taxon>Eukaryota</taxon>
        <taxon>Metazoa</taxon>
        <taxon>Chordata</taxon>
        <taxon>Craniata</taxon>
        <taxon>Vertebrata</taxon>
        <taxon>Euteleostomi</taxon>
        <taxon>Archelosauria</taxon>
        <taxon>Testudinata</taxon>
        <taxon>Testudines</taxon>
        <taxon>Cryptodira</taxon>
        <taxon>Durocryptodira</taxon>
        <taxon>Testudinoidea</taxon>
        <taxon>Emydidae</taxon>
        <taxon>Chrysemys</taxon>
    </lineage>
</organism>
<sequence>MAERREEQPGRADLDKLLLDLESFLLILDRENLSYIAQAKKKSIAELLSRFQSPPSEDAEYMIMRCISPSSGSSAFQTPADLSPCQAISSPDPMGRGECDLPAANGQCSSGGTNPLGILPHLPSLPAEDSYEEAEPINPKGHMSPAGGGDTDSSHYESYGEDEDCVKDRAHYIQWPPTAEAPARPEAQLCGFLWRKRWLGQWAKQLFIVREHALLCYKCAKDLQPVLELDLRGCRVAYKAKRSKKMQHVLKITGAAAETLVMGFQSRQQAEDWRKVIEEVSSSPLSRPSAHSSPVLPSSEQGRNSPQVRGSQLGSDSDEENSLVSPATAGCIPTGEPKKGGFLEVLLNGQWQKLWCRVEQGALRMFRDPSCTESPEYAVPLAGSNVTPGADVGQRHHIHISQQGREVAILQTHSDEERDVWLKILQVEKGAEPASVYETSVPGDGPSSAPVGGLLLRRFPTPNTYMDDPFGQLPLATHPSPVYSNSDILHQLQQSLDRAAQDQMQRLPCALPDNAFSNPQSRAPEETAAPPASPGKSPNKQWVEVAPELKSRDFFQSQRTLMQPERKGAPDSLDFLIGKRAFPKLEEKVGQLERACRMKTRLKAGSEMNLLAIGKSLKGHIATATSSAGSEVKEDEAGWVRARHWAVMRQNSWGLETSRGCPRSSCLSLLPSLPQRLLFSLFPSPYFAASLLFLEKVRSSLGPSFLPLDKVGR</sequence>
<keyword evidence="3" id="KW-0677">Repeat</keyword>
<dbReference type="AlphaFoldDB" id="A0A8C3F2H4"/>
<evidence type="ECO:0000313" key="7">
    <source>
        <dbReference type="Ensembl" id="ENSCPBP00000001157.1"/>
    </source>
</evidence>
<keyword evidence="2" id="KW-0963">Cytoplasm</keyword>
<evidence type="ECO:0000256" key="4">
    <source>
        <dbReference type="ARBA" id="ARBA00023054"/>
    </source>
</evidence>
<keyword evidence="8" id="KW-1185">Reference proteome</keyword>
<evidence type="ECO:0000256" key="1">
    <source>
        <dbReference type="ARBA" id="ARBA00004496"/>
    </source>
</evidence>
<gene>
    <name evidence="7" type="primary">LOC101935978</name>
</gene>
<dbReference type="GeneTree" id="ENSGT00950000183067"/>
<reference evidence="7" key="2">
    <citation type="submission" date="2025-09" db="UniProtKB">
        <authorList>
            <consortium name="Ensembl"/>
        </authorList>
    </citation>
    <scope>IDENTIFICATION</scope>
</reference>
<feature type="domain" description="PH" evidence="6">
    <location>
        <begin position="186"/>
        <end position="282"/>
    </location>
</feature>
<feature type="region of interest" description="Disordered" evidence="5">
    <location>
        <begin position="280"/>
        <end position="332"/>
    </location>
</feature>
<dbReference type="Proteomes" id="UP000694380">
    <property type="component" value="Unplaced"/>
</dbReference>
<dbReference type="PROSITE" id="PS50003">
    <property type="entry name" value="PH_DOMAIN"/>
    <property type="match status" value="2"/>
</dbReference>
<dbReference type="GO" id="GO:0005829">
    <property type="term" value="C:cytosol"/>
    <property type="evidence" value="ECO:0007669"/>
    <property type="project" value="TreeGrafter"/>
</dbReference>
<protein>
    <recommendedName>
        <fullName evidence="6">PH domain-containing protein</fullName>
    </recommendedName>
</protein>
<accession>A0A8C3F2H4</accession>
<dbReference type="RefSeq" id="XP_065440662.1">
    <property type="nucleotide sequence ID" value="XM_065584590.1"/>
</dbReference>